<evidence type="ECO:0000256" key="1">
    <source>
        <dbReference type="SAM" id="Phobius"/>
    </source>
</evidence>
<protein>
    <submittedName>
        <fullName evidence="2">Uncharacterized protein</fullName>
    </submittedName>
</protein>
<evidence type="ECO:0000313" key="3">
    <source>
        <dbReference type="Proteomes" id="UP001595892"/>
    </source>
</evidence>
<dbReference type="EMBL" id="JBHSGG010000014">
    <property type="protein sequence ID" value="MFC4727555.1"/>
    <property type="molecule type" value="Genomic_DNA"/>
</dbReference>
<feature type="transmembrane region" description="Helical" evidence="1">
    <location>
        <begin position="47"/>
        <end position="65"/>
    </location>
</feature>
<evidence type="ECO:0000313" key="2">
    <source>
        <dbReference type="EMBL" id="MFC4727555.1"/>
    </source>
</evidence>
<reference evidence="3" key="1">
    <citation type="journal article" date="2019" name="Int. J. Syst. Evol. Microbiol.">
        <title>The Global Catalogue of Microorganisms (GCM) 10K type strain sequencing project: providing services to taxonomists for standard genome sequencing and annotation.</title>
        <authorList>
            <consortium name="The Broad Institute Genomics Platform"/>
            <consortium name="The Broad Institute Genome Sequencing Center for Infectious Disease"/>
            <person name="Wu L."/>
            <person name="Ma J."/>
        </authorList>
    </citation>
    <scope>NUCLEOTIDE SEQUENCE [LARGE SCALE GENOMIC DNA]</scope>
    <source>
        <strain evidence="3">CGMCC 1.13574</strain>
    </source>
</reference>
<name>A0ABV9NIB1_9GAMM</name>
<organism evidence="2 3">
    <name type="scientific">Coralloluteibacterium thermophilum</name>
    <dbReference type="NCBI Taxonomy" id="2707049"/>
    <lineage>
        <taxon>Bacteria</taxon>
        <taxon>Pseudomonadati</taxon>
        <taxon>Pseudomonadota</taxon>
        <taxon>Gammaproteobacteria</taxon>
        <taxon>Lysobacterales</taxon>
        <taxon>Lysobacteraceae</taxon>
        <taxon>Coralloluteibacterium</taxon>
    </lineage>
</organism>
<accession>A0ABV9NIB1</accession>
<keyword evidence="1" id="KW-0812">Transmembrane</keyword>
<proteinExistence type="predicted"/>
<keyword evidence="1" id="KW-0472">Membrane</keyword>
<gene>
    <name evidence="2" type="ORF">ACFO3Q_05145</name>
</gene>
<dbReference type="RefSeq" id="WP_377003563.1">
    <property type="nucleotide sequence ID" value="NZ_JBHSGG010000014.1"/>
</dbReference>
<comment type="caution">
    <text evidence="2">The sequence shown here is derived from an EMBL/GenBank/DDBJ whole genome shotgun (WGS) entry which is preliminary data.</text>
</comment>
<dbReference type="Proteomes" id="UP001595892">
    <property type="component" value="Unassembled WGS sequence"/>
</dbReference>
<keyword evidence="1" id="KW-1133">Transmembrane helix</keyword>
<keyword evidence="3" id="KW-1185">Reference proteome</keyword>
<sequence length="155" mass="16728">MTMHSRASSPTSPPARIEWRPSRLLAGLLVALGTAAAAAPWFAQVPTAAAAALSVAVAAGVCLQVRREARRPRRLLVWAAGEGHALLLERGVEVRCEVVEVRFRGRLAVVALRRDARIERLVWWPDTLDAAQRRALRIAAAARPPEPSVLPLIGG</sequence>